<dbReference type="SMART" id="SM00360">
    <property type="entry name" value="RRM"/>
    <property type="match status" value="3"/>
</dbReference>
<dbReference type="CDD" id="cd12353">
    <property type="entry name" value="RRM2_TIA1_like"/>
    <property type="match status" value="1"/>
</dbReference>
<organism evidence="4 5">
    <name type="scientific">Meloidogyne graminicola</name>
    <dbReference type="NCBI Taxonomy" id="189291"/>
    <lineage>
        <taxon>Eukaryota</taxon>
        <taxon>Metazoa</taxon>
        <taxon>Ecdysozoa</taxon>
        <taxon>Nematoda</taxon>
        <taxon>Chromadorea</taxon>
        <taxon>Rhabditida</taxon>
        <taxon>Tylenchina</taxon>
        <taxon>Tylenchomorpha</taxon>
        <taxon>Tylenchoidea</taxon>
        <taxon>Meloidogynidae</taxon>
        <taxon>Meloidogyninae</taxon>
        <taxon>Meloidogyne</taxon>
    </lineage>
</organism>
<dbReference type="GO" id="GO:0005829">
    <property type="term" value="C:cytosol"/>
    <property type="evidence" value="ECO:0007669"/>
    <property type="project" value="TreeGrafter"/>
</dbReference>
<keyword evidence="5" id="KW-1185">Reference proteome</keyword>
<reference evidence="4" key="1">
    <citation type="journal article" date="2020" name="Ecol. Evol.">
        <title>Genome structure and content of the rice root-knot nematode (Meloidogyne graminicola).</title>
        <authorList>
            <person name="Phan N.T."/>
            <person name="Danchin E.G.J."/>
            <person name="Klopp C."/>
            <person name="Perfus-Barbeoch L."/>
            <person name="Kozlowski D.K."/>
            <person name="Koutsovoulos G.D."/>
            <person name="Lopez-Roques C."/>
            <person name="Bouchez O."/>
            <person name="Zahm M."/>
            <person name="Besnard G."/>
            <person name="Bellafiore S."/>
        </authorList>
    </citation>
    <scope>NUCLEOTIDE SEQUENCE</scope>
    <source>
        <strain evidence="4">VN-18</strain>
    </source>
</reference>
<dbReference type="PROSITE" id="PS50102">
    <property type="entry name" value="RRM"/>
    <property type="match status" value="3"/>
</dbReference>
<dbReference type="PANTHER" id="PTHR47640:SF5">
    <property type="entry name" value="RRM DOMAIN-CONTAINING PROTEIN"/>
    <property type="match status" value="1"/>
</dbReference>
<proteinExistence type="predicted"/>
<dbReference type="SMART" id="SM00361">
    <property type="entry name" value="RRM_1"/>
    <property type="match status" value="3"/>
</dbReference>
<evidence type="ECO:0000313" key="4">
    <source>
        <dbReference type="EMBL" id="KAF7634438.1"/>
    </source>
</evidence>
<sequence length="454" mass="51026">MSSFVELELKRPATLVRLLFLVELTGEYKYSTYGYGTYGYGEDYSVGAYNPRYHYAAAQSAGFDLRTDDGLPKTMYSLRYFGVTWSDKLVLIIPLYCDYLWPLASSNLPSPFPSLPLALLSTDLLNIYFSYVGNLDLSVTEEFIATLFGQIGPVTKTKVIFDTTSDPYAFVEFTDHNTAAQALQAMNKRMLLDKEMKVNWAIQPGTQQKVDTSKHFHIFVGDLSPEIDNKALKDAFAPFGEVSDAKVIRDPATLLSKGYGFVSFPKREEAERAIEQMNGQWLGRRTIRTNWATRKPGMPGSTGAMPFEYNKPTIDEIMAQTSPDNTSVYVGGVPAGASEMEIRDAFKKFGNIVDIRHFKPQGYAFIKFDQKISAARAIQEMNNGEFLGQTVRMNWGKIEGGTPKVPGMFSPSTAGVTNALAVNNAQMQQYWQYYQQYQQQQNPQWASYFQGAQK</sequence>
<dbReference type="Proteomes" id="UP000605970">
    <property type="component" value="Unassembled WGS sequence"/>
</dbReference>
<gene>
    <name evidence="4" type="ORF">Mgra_00006193</name>
</gene>
<feature type="domain" description="RRM" evidence="3">
    <location>
        <begin position="216"/>
        <end position="294"/>
    </location>
</feature>
<dbReference type="InterPro" id="IPR003954">
    <property type="entry name" value="RRM_euk-type"/>
</dbReference>
<evidence type="ECO:0000256" key="1">
    <source>
        <dbReference type="ARBA" id="ARBA00022884"/>
    </source>
</evidence>
<dbReference type="InterPro" id="IPR012677">
    <property type="entry name" value="Nucleotide-bd_a/b_plait_sf"/>
</dbReference>
<accession>A0A8S9ZMP0</accession>
<dbReference type="PANTHER" id="PTHR47640">
    <property type="entry name" value="TRNA SELENOCYSTEINE 1-ASSOCIATED PROTEIN 1-RELATED-RELATED"/>
    <property type="match status" value="1"/>
</dbReference>
<evidence type="ECO:0000256" key="2">
    <source>
        <dbReference type="PROSITE-ProRule" id="PRU00176"/>
    </source>
</evidence>
<evidence type="ECO:0000259" key="3">
    <source>
        <dbReference type="PROSITE" id="PS50102"/>
    </source>
</evidence>
<feature type="domain" description="RRM" evidence="3">
    <location>
        <begin position="326"/>
        <end position="398"/>
    </location>
</feature>
<dbReference type="FunFam" id="3.30.70.330:FF:000419">
    <property type="entry name" value="CLUMA_CG006354, isoform A"/>
    <property type="match status" value="1"/>
</dbReference>
<keyword evidence="1 2" id="KW-0694">RNA-binding</keyword>
<dbReference type="Gene3D" id="3.30.70.330">
    <property type="match status" value="3"/>
</dbReference>
<name>A0A8S9ZMP0_9BILA</name>
<dbReference type="GO" id="GO:0003729">
    <property type="term" value="F:mRNA binding"/>
    <property type="evidence" value="ECO:0007669"/>
    <property type="project" value="InterPro"/>
</dbReference>
<evidence type="ECO:0000313" key="5">
    <source>
        <dbReference type="Proteomes" id="UP000605970"/>
    </source>
</evidence>
<comment type="caution">
    <text evidence="4">The sequence shown here is derived from an EMBL/GenBank/DDBJ whole genome shotgun (WGS) entry which is preliminary data.</text>
</comment>
<dbReference type="InterPro" id="IPR050825">
    <property type="entry name" value="RBM42_RBP45_47-like"/>
</dbReference>
<dbReference type="SUPFAM" id="SSF54928">
    <property type="entry name" value="RNA-binding domain, RBD"/>
    <property type="match status" value="3"/>
</dbReference>
<dbReference type="OrthoDB" id="439808at2759"/>
<dbReference type="InterPro" id="IPR035979">
    <property type="entry name" value="RBD_domain_sf"/>
</dbReference>
<protein>
    <recommendedName>
        <fullName evidence="3">RRM domain-containing protein</fullName>
    </recommendedName>
</protein>
<dbReference type="Pfam" id="PF00076">
    <property type="entry name" value="RRM_1"/>
    <property type="match status" value="3"/>
</dbReference>
<feature type="domain" description="RRM" evidence="3">
    <location>
        <begin position="128"/>
        <end position="203"/>
    </location>
</feature>
<dbReference type="EMBL" id="JABEBT010000058">
    <property type="protein sequence ID" value="KAF7634438.1"/>
    <property type="molecule type" value="Genomic_DNA"/>
</dbReference>
<dbReference type="AlphaFoldDB" id="A0A8S9ZMP0"/>
<dbReference type="CDD" id="cd12352">
    <property type="entry name" value="RRM1_TIA1_like"/>
    <property type="match status" value="1"/>
</dbReference>
<dbReference type="InterPro" id="IPR000504">
    <property type="entry name" value="RRM_dom"/>
</dbReference>